<keyword evidence="3" id="KW-1185">Reference proteome</keyword>
<protein>
    <submittedName>
        <fullName evidence="2">IclR helix-turn-helix domain-containing protein</fullName>
    </submittedName>
</protein>
<dbReference type="OrthoDB" id="5401369at2"/>
<dbReference type="Proteomes" id="UP000184226">
    <property type="component" value="Unassembled WGS sequence"/>
</dbReference>
<dbReference type="PROSITE" id="PS51077">
    <property type="entry name" value="HTH_ICLR"/>
    <property type="match status" value="1"/>
</dbReference>
<evidence type="ECO:0000313" key="3">
    <source>
        <dbReference type="Proteomes" id="UP000184226"/>
    </source>
</evidence>
<dbReference type="InterPro" id="IPR036390">
    <property type="entry name" value="WH_DNA-bd_sf"/>
</dbReference>
<proteinExistence type="predicted"/>
<dbReference type="EMBL" id="FQXE01000005">
    <property type="protein sequence ID" value="SHH84850.1"/>
    <property type="molecule type" value="Genomic_DNA"/>
</dbReference>
<dbReference type="GO" id="GO:0045892">
    <property type="term" value="P:negative regulation of DNA-templated transcription"/>
    <property type="evidence" value="ECO:0007669"/>
    <property type="project" value="TreeGrafter"/>
</dbReference>
<accession>A0A1M5WBM0</accession>
<dbReference type="InterPro" id="IPR050707">
    <property type="entry name" value="HTH_MetabolicPath_Reg"/>
</dbReference>
<dbReference type="STRING" id="658167.SAMN04488135_105176"/>
<dbReference type="SUPFAM" id="SSF46785">
    <property type="entry name" value="Winged helix' DNA-binding domain"/>
    <property type="match status" value="1"/>
</dbReference>
<dbReference type="Pfam" id="PF09339">
    <property type="entry name" value="HTH_IclR"/>
    <property type="match status" value="1"/>
</dbReference>
<dbReference type="InterPro" id="IPR036388">
    <property type="entry name" value="WH-like_DNA-bd_sf"/>
</dbReference>
<gene>
    <name evidence="2" type="ORF">SAMN04488135_105176</name>
</gene>
<dbReference type="SMART" id="SM00346">
    <property type="entry name" value="HTH_ICLR"/>
    <property type="match status" value="1"/>
</dbReference>
<evidence type="ECO:0000259" key="1">
    <source>
        <dbReference type="PROSITE" id="PS51077"/>
    </source>
</evidence>
<evidence type="ECO:0000313" key="2">
    <source>
        <dbReference type="EMBL" id="SHH84850.1"/>
    </source>
</evidence>
<sequence length="128" mass="13804">MAGKSSANRSLSRGMLILRAFRPGSEALGNGEIAELTGLPRATVSRLTQTLVDGCFLEHDRARRAYRLGAAVLGLAFSMRNSSRVLHLAENSVYALNASLTSEQAREQIVARLRKPLLDLASAIARAL</sequence>
<dbReference type="AlphaFoldDB" id="A0A1M5WBM0"/>
<feature type="domain" description="HTH iclR-type" evidence="1">
    <location>
        <begin position="8"/>
        <end position="70"/>
    </location>
</feature>
<organism evidence="2 3">
    <name type="scientific">Pollutimonas bauzanensis</name>
    <dbReference type="NCBI Taxonomy" id="658167"/>
    <lineage>
        <taxon>Bacteria</taxon>
        <taxon>Pseudomonadati</taxon>
        <taxon>Pseudomonadota</taxon>
        <taxon>Betaproteobacteria</taxon>
        <taxon>Burkholderiales</taxon>
        <taxon>Alcaligenaceae</taxon>
        <taxon>Pollutimonas</taxon>
    </lineage>
</organism>
<dbReference type="GO" id="GO:0003677">
    <property type="term" value="F:DNA binding"/>
    <property type="evidence" value="ECO:0007669"/>
    <property type="project" value="InterPro"/>
</dbReference>
<dbReference type="PANTHER" id="PTHR30136">
    <property type="entry name" value="HELIX-TURN-HELIX TRANSCRIPTIONAL REGULATOR, ICLR FAMILY"/>
    <property type="match status" value="1"/>
</dbReference>
<dbReference type="Gene3D" id="1.10.10.10">
    <property type="entry name" value="Winged helix-like DNA-binding domain superfamily/Winged helix DNA-binding domain"/>
    <property type="match status" value="1"/>
</dbReference>
<name>A0A1M5WBM0_9BURK</name>
<dbReference type="InterPro" id="IPR005471">
    <property type="entry name" value="Tscrpt_reg_IclR_N"/>
</dbReference>
<dbReference type="GO" id="GO:0003700">
    <property type="term" value="F:DNA-binding transcription factor activity"/>
    <property type="evidence" value="ECO:0007669"/>
    <property type="project" value="TreeGrafter"/>
</dbReference>
<reference evidence="2 3" key="1">
    <citation type="submission" date="2016-11" db="EMBL/GenBank/DDBJ databases">
        <authorList>
            <person name="Jaros S."/>
            <person name="Januszkiewicz K."/>
            <person name="Wedrychowicz H."/>
        </authorList>
    </citation>
    <scope>NUCLEOTIDE SEQUENCE [LARGE SCALE GENOMIC DNA]</scope>
    <source>
        <strain evidence="2 3">CGMCC 1.10190</strain>
    </source>
</reference>
<dbReference type="PANTHER" id="PTHR30136:SF33">
    <property type="entry name" value="TRANSCRIPTIONAL REGULATORY PROTEIN"/>
    <property type="match status" value="1"/>
</dbReference>
<dbReference type="RefSeq" id="WP_084135973.1">
    <property type="nucleotide sequence ID" value="NZ_FQXE01000005.1"/>
</dbReference>